<reference evidence="1 2" key="1">
    <citation type="submission" date="2020-08" db="EMBL/GenBank/DDBJ databases">
        <title>Genomic Encyclopedia of Type Strains, Phase IV (KMG-IV): sequencing the most valuable type-strain genomes for metagenomic binning, comparative biology and taxonomic classification.</title>
        <authorList>
            <person name="Goeker M."/>
        </authorList>
    </citation>
    <scope>NUCLEOTIDE SEQUENCE [LARGE SCALE GENOMIC DNA]</scope>
    <source>
        <strain evidence="1 2">DSM 100211</strain>
    </source>
</reference>
<name>A0A7W6DDE0_9HYPH</name>
<accession>A0A7W6DDE0</accession>
<comment type="caution">
    <text evidence="1">The sequence shown here is derived from an EMBL/GenBank/DDBJ whole genome shotgun (WGS) entry which is preliminary data.</text>
</comment>
<organism evidence="1 2">
    <name type="scientific">Mycoplana azooxidifex</name>
    <dbReference type="NCBI Taxonomy" id="1636188"/>
    <lineage>
        <taxon>Bacteria</taxon>
        <taxon>Pseudomonadati</taxon>
        <taxon>Pseudomonadota</taxon>
        <taxon>Alphaproteobacteria</taxon>
        <taxon>Hyphomicrobiales</taxon>
        <taxon>Rhizobiaceae</taxon>
        <taxon>Mycoplana</taxon>
    </lineage>
</organism>
<proteinExistence type="predicted"/>
<dbReference type="Proteomes" id="UP000574761">
    <property type="component" value="Unassembled WGS sequence"/>
</dbReference>
<dbReference type="AlphaFoldDB" id="A0A7W6DDE0"/>
<protein>
    <submittedName>
        <fullName evidence="1">Uncharacterized protein</fullName>
    </submittedName>
</protein>
<evidence type="ECO:0000313" key="1">
    <source>
        <dbReference type="EMBL" id="MBB3977728.1"/>
    </source>
</evidence>
<keyword evidence="2" id="KW-1185">Reference proteome</keyword>
<gene>
    <name evidence="1" type="ORF">GGQ64_002942</name>
</gene>
<evidence type="ECO:0000313" key="2">
    <source>
        <dbReference type="Proteomes" id="UP000574761"/>
    </source>
</evidence>
<dbReference type="EMBL" id="JACIEE010000006">
    <property type="protein sequence ID" value="MBB3977728.1"/>
    <property type="molecule type" value="Genomic_DNA"/>
</dbReference>
<dbReference type="RefSeq" id="WP_183805493.1">
    <property type="nucleotide sequence ID" value="NZ_JACIEE010000006.1"/>
</dbReference>
<sequence>MGKFTDDPPRIVAKRDVGILQLEDAIRLFLEKRYLSAITLAGAADAIFCGLIEAAGGKAPSEATWAQVENIRSLGIPLAGTITKKEAFKHWNETRNRLKHHDNGKDSYLLEIFEIDEAYQWIDRARHSARLLDIEPANMLDFDSCVIPWFFL</sequence>